<reference evidence="3 4" key="1">
    <citation type="submission" date="2020-08" db="EMBL/GenBank/DDBJ databases">
        <title>Sequencing the genomes of 1000 actinobacteria strains.</title>
        <authorList>
            <person name="Klenk H.-P."/>
        </authorList>
    </citation>
    <scope>NUCLEOTIDE SEQUENCE [LARGE SCALE GENOMIC DNA]</scope>
    <source>
        <strain evidence="3 4">DSM 45258</strain>
    </source>
</reference>
<dbReference type="Proteomes" id="UP000567922">
    <property type="component" value="Unassembled WGS sequence"/>
</dbReference>
<keyword evidence="1" id="KW-0812">Transmembrane</keyword>
<dbReference type="Pfam" id="PF14258">
    <property type="entry name" value="DUF4350"/>
    <property type="match status" value="1"/>
</dbReference>
<accession>A0A839RKP1</accession>
<keyword evidence="4" id="KW-1185">Reference proteome</keyword>
<evidence type="ECO:0000313" key="3">
    <source>
        <dbReference type="EMBL" id="MBB3036633.1"/>
    </source>
</evidence>
<protein>
    <recommendedName>
        <fullName evidence="2">DUF4350 domain-containing protein</fullName>
    </recommendedName>
</protein>
<gene>
    <name evidence="3" type="ORF">FHU29_001067</name>
</gene>
<evidence type="ECO:0000313" key="4">
    <source>
        <dbReference type="Proteomes" id="UP000567922"/>
    </source>
</evidence>
<sequence length="387" mass="40044">MSTGSTAVGSDAGRIWRAARVPLAIAFVVVMVGVVTALVRGGEDADALDPQSPAPNGTRALAQILAVEGVSSELLYGFDDALAASPDATVVVSAPATVGAERIADLAASAQRLVLIAPSDEVLTALDAGVVTSGYDRVAPREPGCENRDAGAAQRAVTGGYLFEPDEPEGRVDVCYEGSLVVVNGDVVLLGAGDLLMNRNLGEQGNAALAMRLLGSSESVVWYLPTAGDPALSDGNQSLFALIPNGWKFGAIQLGIAALFLALWRARRLGPVVVEPLPVVVHAAETTEGRARLYRRTSDRAHAADALRAAARARIARALAAPGTDPGVNGDALVDSVAQHARVGSGAVRATLFGPAPQSDGELVQLAEDLDDLEKRIMERHQEGITT</sequence>
<dbReference type="InterPro" id="IPR025646">
    <property type="entry name" value="DUF4350"/>
</dbReference>
<keyword evidence="1" id="KW-1133">Transmembrane helix</keyword>
<evidence type="ECO:0000256" key="1">
    <source>
        <dbReference type="SAM" id="Phobius"/>
    </source>
</evidence>
<feature type="transmembrane region" description="Helical" evidence="1">
    <location>
        <begin position="21"/>
        <end position="39"/>
    </location>
</feature>
<organism evidence="3 4">
    <name type="scientific">Hoyosella altamirensis</name>
    <dbReference type="NCBI Taxonomy" id="616997"/>
    <lineage>
        <taxon>Bacteria</taxon>
        <taxon>Bacillati</taxon>
        <taxon>Actinomycetota</taxon>
        <taxon>Actinomycetes</taxon>
        <taxon>Mycobacteriales</taxon>
        <taxon>Hoyosellaceae</taxon>
        <taxon>Hoyosella</taxon>
    </lineage>
</organism>
<feature type="domain" description="DUF4350" evidence="2">
    <location>
        <begin position="50"/>
        <end position="214"/>
    </location>
</feature>
<dbReference type="OrthoDB" id="5241668at2"/>
<comment type="caution">
    <text evidence="3">The sequence shown here is derived from an EMBL/GenBank/DDBJ whole genome shotgun (WGS) entry which is preliminary data.</text>
</comment>
<dbReference type="AlphaFoldDB" id="A0A839RKP1"/>
<dbReference type="EMBL" id="JACHWS010000001">
    <property type="protein sequence ID" value="MBB3036633.1"/>
    <property type="molecule type" value="Genomic_DNA"/>
</dbReference>
<name>A0A839RKP1_9ACTN</name>
<keyword evidence="1" id="KW-0472">Membrane</keyword>
<dbReference type="RefSeq" id="WP_064440950.1">
    <property type="nucleotide sequence ID" value="NZ_BDDI01000010.1"/>
</dbReference>
<proteinExistence type="predicted"/>
<evidence type="ECO:0000259" key="2">
    <source>
        <dbReference type="Pfam" id="PF14258"/>
    </source>
</evidence>